<keyword evidence="2" id="KW-1185">Reference proteome</keyword>
<reference evidence="1" key="1">
    <citation type="submission" date="2020-05" db="EMBL/GenBank/DDBJ databases">
        <title>Mycena genomes resolve the evolution of fungal bioluminescence.</title>
        <authorList>
            <person name="Tsai I.J."/>
        </authorList>
    </citation>
    <scope>NUCLEOTIDE SEQUENCE</scope>
    <source>
        <strain evidence="1">160909Yilan</strain>
    </source>
</reference>
<protein>
    <submittedName>
        <fullName evidence="1">F-box domain-containing protein</fullName>
    </submittedName>
</protein>
<dbReference type="AlphaFoldDB" id="A0A8H6U1F8"/>
<evidence type="ECO:0000313" key="2">
    <source>
        <dbReference type="Proteomes" id="UP000623467"/>
    </source>
</evidence>
<dbReference type="OrthoDB" id="2745518at2759"/>
<evidence type="ECO:0000313" key="1">
    <source>
        <dbReference type="EMBL" id="KAF7326722.1"/>
    </source>
</evidence>
<accession>A0A8H6U1F8</accession>
<comment type="caution">
    <text evidence="1">The sequence shown here is derived from an EMBL/GenBank/DDBJ whole genome shotgun (WGS) entry which is preliminary data.</text>
</comment>
<name>A0A8H6U1F8_9AGAR</name>
<dbReference type="Proteomes" id="UP000623467">
    <property type="component" value="Unassembled WGS sequence"/>
</dbReference>
<proteinExistence type="predicted"/>
<sequence>MFILPPSQWQMPVHLRDHLRRHGPTFLFADHSLQELLTKNRHLPRYSRRRTMISSAKSWFLVPLLELFNRLPWRRSPFYRVFEGHPKSITRAVAYNIVGPALQQALYPYRNYEPGDDPSAMATVCPEDSINPVIAPKERARLEENARVVWKLEDIYSLTVKDRMSQTSALSFDESWRFRRAMYRIMLYCKMFPFAPSYNESDEEFETLRAQRTAILTQYAADVGELQQLSSVVKYLTNIFYKLNGTLDISTDALLTASPSGALRAWEARSYDVLQDVVELDSESITELEEGYFDIPLQRIWTAREITPSPECGRPSQGILNSINGAEDRSRNALLLGGSHFILKQVGSSILPHDIQECQHVSITAWCLFNLDYDLLKHNLDKNYIISDPFDDAVEPFLESPAALERLIASLFAFRRGKYAGWDPENSYCARCFTHFVQDHIWMWFLQQRLSQGWIPPANCRYGCKCDKQDDDRHGKKKNHLCDPVEDLITWDPPEDKCHCRVCRMG</sequence>
<gene>
    <name evidence="1" type="ORF">MSAN_02500200</name>
</gene>
<organism evidence="1 2">
    <name type="scientific">Mycena sanguinolenta</name>
    <dbReference type="NCBI Taxonomy" id="230812"/>
    <lineage>
        <taxon>Eukaryota</taxon>
        <taxon>Fungi</taxon>
        <taxon>Dikarya</taxon>
        <taxon>Basidiomycota</taxon>
        <taxon>Agaricomycotina</taxon>
        <taxon>Agaricomycetes</taxon>
        <taxon>Agaricomycetidae</taxon>
        <taxon>Agaricales</taxon>
        <taxon>Marasmiineae</taxon>
        <taxon>Mycenaceae</taxon>
        <taxon>Mycena</taxon>
    </lineage>
</organism>
<dbReference type="EMBL" id="JACAZH010000094">
    <property type="protein sequence ID" value="KAF7326722.1"/>
    <property type="molecule type" value="Genomic_DNA"/>
</dbReference>